<dbReference type="NCBIfam" id="NF008333">
    <property type="entry name" value="PRK11118.1"/>
    <property type="match status" value="1"/>
</dbReference>
<protein>
    <submittedName>
        <fullName evidence="1">Monooxygenase</fullName>
    </submittedName>
</protein>
<dbReference type="PANTHER" id="PTHR39169:SF1">
    <property type="entry name" value="MONOOXYGENASE YDHR-RELATED"/>
    <property type="match status" value="1"/>
</dbReference>
<dbReference type="InterPro" id="IPR014910">
    <property type="entry name" value="YdhR"/>
</dbReference>
<organism evidence="1 2">
    <name type="scientific">Acidovorax carolinensis</name>
    <dbReference type="NCBI Taxonomy" id="553814"/>
    <lineage>
        <taxon>Bacteria</taxon>
        <taxon>Pseudomonadati</taxon>
        <taxon>Pseudomonadota</taxon>
        <taxon>Betaproteobacteria</taxon>
        <taxon>Burkholderiales</taxon>
        <taxon>Comamonadaceae</taxon>
        <taxon>Acidovorax</taxon>
    </lineage>
</organism>
<dbReference type="InterPro" id="IPR011008">
    <property type="entry name" value="Dimeric_a/b-barrel"/>
</dbReference>
<dbReference type="PANTHER" id="PTHR39169">
    <property type="match status" value="1"/>
</dbReference>
<proteinExistence type="predicted"/>
<keyword evidence="1" id="KW-0560">Oxidoreductase</keyword>
<dbReference type="SUPFAM" id="SSF54909">
    <property type="entry name" value="Dimeric alpha+beta barrel"/>
    <property type="match status" value="1"/>
</dbReference>
<dbReference type="Pfam" id="PF08803">
    <property type="entry name" value="ydhR"/>
    <property type="match status" value="1"/>
</dbReference>
<dbReference type="Gene3D" id="3.30.70.100">
    <property type="match status" value="1"/>
</dbReference>
<keyword evidence="1" id="KW-0503">Monooxygenase</keyword>
<dbReference type="Proteomes" id="UP000194432">
    <property type="component" value="Chromosome 1"/>
</dbReference>
<evidence type="ECO:0000313" key="1">
    <source>
        <dbReference type="EMBL" id="ART51775.1"/>
    </source>
</evidence>
<dbReference type="AlphaFoldDB" id="A0A240U1P1"/>
<dbReference type="RefSeq" id="WP_094097826.1">
    <property type="nucleotide sequence ID" value="NZ_CP021361.1"/>
</dbReference>
<name>A0A240U1P1_9BURK</name>
<gene>
    <name evidence="1" type="ORF">CBP34_09060</name>
</gene>
<reference evidence="1 2" key="1">
    <citation type="submission" date="2017-05" db="EMBL/GenBank/DDBJ databases">
        <title>Polyphasic characterization of four soil-derived phenanthrene-degrading Acidovorax strains and proposal of Acidovorax phenanthrenivorans sp. nov.</title>
        <authorList>
            <person name="Singleton D.R."/>
            <person name="Lee J."/>
            <person name="Dickey A.N."/>
            <person name="Stroud A."/>
            <person name="Scholl E.H."/>
            <person name="Wright F.A."/>
            <person name="Aitken M.D."/>
        </authorList>
    </citation>
    <scope>NUCLEOTIDE SEQUENCE [LARGE SCALE GENOMIC DNA]</scope>
    <source>
        <strain evidence="1">NA3</strain>
    </source>
</reference>
<accession>A0A240U1P1</accession>
<dbReference type="GO" id="GO:0004497">
    <property type="term" value="F:monooxygenase activity"/>
    <property type="evidence" value="ECO:0007669"/>
    <property type="project" value="UniProtKB-KW"/>
</dbReference>
<keyword evidence="2" id="KW-1185">Reference proteome</keyword>
<dbReference type="KEGG" id="acin:CBP34_09060"/>
<sequence length="100" mass="11004">MSYILQVDFPYTGPWGQEMAAAMDGLARSIADEPGLIWKIWTENQEANEAGGIYCFNDAQSARAYLAMHTARLKSFGIPLVNGKIFLVNEALSKIDHGPV</sequence>
<evidence type="ECO:0000313" key="2">
    <source>
        <dbReference type="Proteomes" id="UP000194432"/>
    </source>
</evidence>
<dbReference type="EMBL" id="CP021361">
    <property type="protein sequence ID" value="ART51775.1"/>
    <property type="molecule type" value="Genomic_DNA"/>
</dbReference>